<gene>
    <name evidence="2" type="ORF">QSG27_24350</name>
</gene>
<evidence type="ECO:0000313" key="2">
    <source>
        <dbReference type="EMBL" id="MDQ2105849.1"/>
    </source>
</evidence>
<organism evidence="2 3">
    <name type="scientific">Azospirillum isscasi</name>
    <dbReference type="NCBI Taxonomy" id="3053926"/>
    <lineage>
        <taxon>Bacteria</taxon>
        <taxon>Pseudomonadati</taxon>
        <taxon>Pseudomonadota</taxon>
        <taxon>Alphaproteobacteria</taxon>
        <taxon>Rhodospirillales</taxon>
        <taxon>Azospirillaceae</taxon>
        <taxon>Azospirillum</taxon>
    </lineage>
</organism>
<dbReference type="PROSITE" id="PS51464">
    <property type="entry name" value="SIS"/>
    <property type="match status" value="1"/>
</dbReference>
<name>A0ABU0WSV1_9PROT</name>
<dbReference type="Pfam" id="PF13580">
    <property type="entry name" value="SIS_2"/>
    <property type="match status" value="1"/>
</dbReference>
<reference evidence="2 3" key="1">
    <citation type="submission" date="2023-06" db="EMBL/GenBank/DDBJ databases">
        <title>Azospirillum isscasensis sp.nov, a bacterium isolated from rhizosphere soil of rice.</title>
        <authorList>
            <person name="Wang H."/>
        </authorList>
    </citation>
    <scope>NUCLEOTIDE SEQUENCE [LARGE SCALE GENOMIC DNA]</scope>
    <source>
        <strain evidence="2 3">C340-1</strain>
    </source>
</reference>
<feature type="domain" description="SIS" evidence="1">
    <location>
        <begin position="43"/>
        <end position="196"/>
    </location>
</feature>
<keyword evidence="3" id="KW-1185">Reference proteome</keyword>
<dbReference type="InterPro" id="IPR046348">
    <property type="entry name" value="SIS_dom_sf"/>
</dbReference>
<dbReference type="Gene3D" id="3.40.50.10490">
    <property type="entry name" value="Glucose-6-phosphate isomerase like protein, domain 1"/>
    <property type="match status" value="1"/>
</dbReference>
<evidence type="ECO:0000259" key="1">
    <source>
        <dbReference type="PROSITE" id="PS51464"/>
    </source>
</evidence>
<dbReference type="SUPFAM" id="SSF53697">
    <property type="entry name" value="SIS domain"/>
    <property type="match status" value="1"/>
</dbReference>
<sequence>MSDGSSGGFAAYFATIDALGRGVEVTDGAGLPLPQEAAITRFIAEARQAHARSNTLFFIGNGGSAAIASHMAIDYSKNGGMRALALNDGAALTCLGNDLGYENVFAGQLTMHARAGDVLVAISSSGRSPSILNAVDVARTRGCFVLTLSGFQPDNPLRTMGDLNLYVANGRYGYVEITHLALCHAMLDMAMERAVPEETTTILETSR</sequence>
<dbReference type="Proteomes" id="UP001227317">
    <property type="component" value="Unassembled WGS sequence"/>
</dbReference>
<dbReference type="InterPro" id="IPR035461">
    <property type="entry name" value="GmhA/DiaA"/>
</dbReference>
<dbReference type="RefSeq" id="WP_306710712.1">
    <property type="nucleotide sequence ID" value="NZ_JAUJFI010000174.1"/>
</dbReference>
<proteinExistence type="predicted"/>
<dbReference type="PANTHER" id="PTHR30390">
    <property type="entry name" value="SEDOHEPTULOSE 7-PHOSPHATE ISOMERASE / DNAA INITIATOR-ASSOCIATING FACTOR FOR REPLICATION INITIATION"/>
    <property type="match status" value="1"/>
</dbReference>
<accession>A0ABU0WSV1</accession>
<evidence type="ECO:0000313" key="3">
    <source>
        <dbReference type="Proteomes" id="UP001227317"/>
    </source>
</evidence>
<comment type="caution">
    <text evidence="2">The sequence shown here is derived from an EMBL/GenBank/DDBJ whole genome shotgun (WGS) entry which is preliminary data.</text>
</comment>
<dbReference type="PANTHER" id="PTHR30390:SF7">
    <property type="entry name" value="PHOSPHOHEPTOSE ISOMERASE"/>
    <property type="match status" value="1"/>
</dbReference>
<dbReference type="InterPro" id="IPR050099">
    <property type="entry name" value="SIS_GmhA/DiaA_subfam"/>
</dbReference>
<protein>
    <submittedName>
        <fullName evidence="2">SIS domain-containing protein</fullName>
    </submittedName>
</protein>
<dbReference type="EMBL" id="JAUJFI010000174">
    <property type="protein sequence ID" value="MDQ2105849.1"/>
    <property type="molecule type" value="Genomic_DNA"/>
</dbReference>
<dbReference type="CDD" id="cd05006">
    <property type="entry name" value="SIS_GmhA"/>
    <property type="match status" value="1"/>
</dbReference>
<dbReference type="InterPro" id="IPR001347">
    <property type="entry name" value="SIS_dom"/>
</dbReference>